<dbReference type="Pfam" id="PF00169">
    <property type="entry name" value="PH"/>
    <property type="match status" value="1"/>
</dbReference>
<gene>
    <name evidence="4" type="ORF">PSON_ATCC_30995.1.T0440200</name>
</gene>
<evidence type="ECO:0000256" key="2">
    <source>
        <dbReference type="SAM" id="Coils"/>
    </source>
</evidence>
<dbReference type="CDD" id="cd13293">
    <property type="entry name" value="PH_CpORP2-like"/>
    <property type="match status" value="1"/>
</dbReference>
<organism evidence="4 5">
    <name type="scientific">Paramecium sonneborni</name>
    <dbReference type="NCBI Taxonomy" id="65129"/>
    <lineage>
        <taxon>Eukaryota</taxon>
        <taxon>Sar</taxon>
        <taxon>Alveolata</taxon>
        <taxon>Ciliophora</taxon>
        <taxon>Intramacronucleata</taxon>
        <taxon>Oligohymenophorea</taxon>
        <taxon>Peniculida</taxon>
        <taxon>Parameciidae</taxon>
        <taxon>Paramecium</taxon>
    </lineage>
</organism>
<feature type="domain" description="PH" evidence="3">
    <location>
        <begin position="1"/>
        <end position="89"/>
    </location>
</feature>
<dbReference type="AlphaFoldDB" id="A0A8S1MUG4"/>
<reference evidence="4" key="1">
    <citation type="submission" date="2021-01" db="EMBL/GenBank/DDBJ databases">
        <authorList>
            <consortium name="Genoscope - CEA"/>
            <person name="William W."/>
        </authorList>
    </citation>
    <scope>NUCLEOTIDE SEQUENCE</scope>
</reference>
<dbReference type="GO" id="GO:0005829">
    <property type="term" value="C:cytosol"/>
    <property type="evidence" value="ECO:0007669"/>
    <property type="project" value="TreeGrafter"/>
</dbReference>
<dbReference type="FunFam" id="2.40.160.120:FF:000001">
    <property type="entry name" value="Oxysterol-binding protein"/>
    <property type="match status" value="1"/>
</dbReference>
<evidence type="ECO:0000259" key="3">
    <source>
        <dbReference type="PROSITE" id="PS50003"/>
    </source>
</evidence>
<dbReference type="EMBL" id="CAJJDN010000044">
    <property type="protein sequence ID" value="CAD8083052.1"/>
    <property type="molecule type" value="Genomic_DNA"/>
</dbReference>
<dbReference type="InterPro" id="IPR000648">
    <property type="entry name" value="Oxysterol-bd"/>
</dbReference>
<dbReference type="PANTHER" id="PTHR10972:SF205">
    <property type="entry name" value="OXYSTEROL-BINDING PROTEIN 1"/>
    <property type="match status" value="1"/>
</dbReference>
<accession>A0A8S1MUG4</accession>
<dbReference type="OrthoDB" id="309527at2759"/>
<dbReference type="SMART" id="SM00233">
    <property type="entry name" value="PH"/>
    <property type="match status" value="1"/>
</dbReference>
<evidence type="ECO:0000256" key="1">
    <source>
        <dbReference type="ARBA" id="ARBA00008842"/>
    </source>
</evidence>
<comment type="similarity">
    <text evidence="1">Belongs to the OSBP family.</text>
</comment>
<dbReference type="InterPro" id="IPR001849">
    <property type="entry name" value="PH_domain"/>
</dbReference>
<dbReference type="GO" id="GO:0016020">
    <property type="term" value="C:membrane"/>
    <property type="evidence" value="ECO:0007669"/>
    <property type="project" value="TreeGrafter"/>
</dbReference>
<dbReference type="Proteomes" id="UP000692954">
    <property type="component" value="Unassembled WGS sequence"/>
</dbReference>
<name>A0A8S1MUG4_9CILI</name>
<feature type="coiled-coil region" evidence="2">
    <location>
        <begin position="163"/>
        <end position="190"/>
    </location>
</feature>
<dbReference type="GO" id="GO:0032934">
    <property type="term" value="F:sterol binding"/>
    <property type="evidence" value="ECO:0007669"/>
    <property type="project" value="TreeGrafter"/>
</dbReference>
<comment type="caution">
    <text evidence="4">The sequence shown here is derived from an EMBL/GenBank/DDBJ whole genome shotgun (WGS) entry which is preliminary data.</text>
</comment>
<dbReference type="PANTHER" id="PTHR10972">
    <property type="entry name" value="OXYSTEROL-BINDING PROTEIN-RELATED"/>
    <property type="match status" value="1"/>
</dbReference>
<sequence length="651" mass="76425">MEGYLKKWVNFMYQWQNRYFILHEDSLIYCQSKGTPKKGQVHLSICSIRSVPKDPLRIVINYGMSEMNLRASSVQEKQKWLDALLFAQQRFTSKSENKILVQRKKNPFYFIEGVPELDLKRIHTTLTQFWVMQAQLEEQISLNNTQRISQLIQELKHTTTSCASQLDEEYNKLIQISKKLQEKFREINDQNPPDHHDLQYDEEFLPTEQFMSFKMDEDEFYSINHELYDDRQLVRRLSSKKKSLAGVSSLYQLLEQIRIPQPIKYKNLINNEAFKDMIIGIDETREQLPAFKDPNESIKFVSLLKDMIGKDLTKIAFPVTFNEPLSMLQNLCENLEYSELLDQADTFTNSCERLAYVMVFAVAGLSATINRVKKPFNPILGETFEFTCDKFKYISEQVSHHPPISVGYAENDHFEFLSDNNVTTSFWGKSITVTPLGWVNITLKKHQDQFAFQRCKSSFKNLIMGPQYLDHYGEMKFKNEITGDTGTLKLIEGSSEASYELKGFVKDKQGIQYCTIQGKWNSEISISIGGINKVIWVRNQLPLKCDQQYYFTRFALQLNHLNRQLLKTLPPTDSRFRPDQRALENSNIDFAAIEKTRLEQKQRLARKELNEQKIDHIPRWFLQRNGKHTFGQEYWKLKETSEFQIQAFDIF</sequence>
<evidence type="ECO:0000313" key="5">
    <source>
        <dbReference type="Proteomes" id="UP000692954"/>
    </source>
</evidence>
<protein>
    <recommendedName>
        <fullName evidence="3">PH domain-containing protein</fullName>
    </recommendedName>
</protein>
<proteinExistence type="inferred from homology"/>
<keyword evidence="5" id="KW-1185">Reference proteome</keyword>
<evidence type="ECO:0000313" key="4">
    <source>
        <dbReference type="EMBL" id="CAD8083052.1"/>
    </source>
</evidence>
<keyword evidence="2" id="KW-0175">Coiled coil</keyword>
<dbReference type="GO" id="GO:0120009">
    <property type="term" value="P:intermembrane lipid transfer"/>
    <property type="evidence" value="ECO:0007669"/>
    <property type="project" value="UniProtKB-ARBA"/>
</dbReference>
<dbReference type="Pfam" id="PF01237">
    <property type="entry name" value="Oxysterol_BP"/>
    <property type="match status" value="1"/>
</dbReference>
<dbReference type="PROSITE" id="PS50003">
    <property type="entry name" value="PH_DOMAIN"/>
    <property type="match status" value="1"/>
</dbReference>